<protein>
    <submittedName>
        <fullName evidence="1">Uncharacterized protein</fullName>
    </submittedName>
</protein>
<sequence>MVRKCICGKDAEKSLNIGDKKICLCDNCASTVLIDVAKQLEEKGKTTIIKFEGTDRGVIIGKNTCKRCRHSWTQRTLEKPTICPKCKSPYWNKPRVRK</sequence>
<reference evidence="1" key="1">
    <citation type="journal article" date="2014" name="Front. Microbiol.">
        <title>High frequency of phylogenetically diverse reductive dehalogenase-homologous genes in deep subseafloor sedimentary metagenomes.</title>
        <authorList>
            <person name="Kawai M."/>
            <person name="Futagami T."/>
            <person name="Toyoda A."/>
            <person name="Takaki Y."/>
            <person name="Nishi S."/>
            <person name="Hori S."/>
            <person name="Arai W."/>
            <person name="Tsubouchi T."/>
            <person name="Morono Y."/>
            <person name="Uchiyama I."/>
            <person name="Ito T."/>
            <person name="Fujiyama A."/>
            <person name="Inagaki F."/>
            <person name="Takami H."/>
        </authorList>
    </citation>
    <scope>NUCLEOTIDE SEQUENCE</scope>
    <source>
        <strain evidence="1">Expedition CK06-06</strain>
    </source>
</reference>
<dbReference type="AlphaFoldDB" id="X0X7J1"/>
<name>X0X7J1_9ZZZZ</name>
<gene>
    <name evidence="1" type="ORF">S01H1_61253</name>
</gene>
<organism evidence="1">
    <name type="scientific">marine sediment metagenome</name>
    <dbReference type="NCBI Taxonomy" id="412755"/>
    <lineage>
        <taxon>unclassified sequences</taxon>
        <taxon>metagenomes</taxon>
        <taxon>ecological metagenomes</taxon>
    </lineage>
</organism>
<accession>X0X7J1</accession>
<dbReference type="EMBL" id="BARS01040153">
    <property type="protein sequence ID" value="GAG32613.1"/>
    <property type="molecule type" value="Genomic_DNA"/>
</dbReference>
<evidence type="ECO:0000313" key="1">
    <source>
        <dbReference type="EMBL" id="GAG32613.1"/>
    </source>
</evidence>
<comment type="caution">
    <text evidence="1">The sequence shown here is derived from an EMBL/GenBank/DDBJ whole genome shotgun (WGS) entry which is preliminary data.</text>
</comment>
<proteinExistence type="predicted"/>